<keyword evidence="2" id="KW-0238">DNA-binding</keyword>
<dbReference type="InterPro" id="IPR000524">
    <property type="entry name" value="Tscrpt_reg_HTH_GntR"/>
</dbReference>
<dbReference type="Gene3D" id="1.20.120.530">
    <property type="entry name" value="GntR ligand-binding domain-like"/>
    <property type="match status" value="1"/>
</dbReference>
<evidence type="ECO:0000256" key="3">
    <source>
        <dbReference type="ARBA" id="ARBA00023163"/>
    </source>
</evidence>
<evidence type="ECO:0000256" key="2">
    <source>
        <dbReference type="ARBA" id="ARBA00023125"/>
    </source>
</evidence>
<dbReference type="SMART" id="SM00895">
    <property type="entry name" value="FCD"/>
    <property type="match status" value="1"/>
</dbReference>
<dbReference type="GO" id="GO:0003677">
    <property type="term" value="F:DNA binding"/>
    <property type="evidence" value="ECO:0007669"/>
    <property type="project" value="UniProtKB-KW"/>
</dbReference>
<name>A0A7W9TXJ6_9BURK</name>
<dbReference type="Gene3D" id="1.10.10.10">
    <property type="entry name" value="Winged helix-like DNA-binding domain superfamily/Winged helix DNA-binding domain"/>
    <property type="match status" value="1"/>
</dbReference>
<accession>A0A7W9TXJ6</accession>
<dbReference type="PROSITE" id="PS50949">
    <property type="entry name" value="HTH_GNTR"/>
    <property type="match status" value="1"/>
</dbReference>
<evidence type="ECO:0000313" key="6">
    <source>
        <dbReference type="Proteomes" id="UP000571554"/>
    </source>
</evidence>
<dbReference type="InterPro" id="IPR011711">
    <property type="entry name" value="GntR_C"/>
</dbReference>
<keyword evidence="6" id="KW-1185">Reference proteome</keyword>
<dbReference type="AlphaFoldDB" id="A0A7W9TXJ6"/>
<evidence type="ECO:0000256" key="1">
    <source>
        <dbReference type="ARBA" id="ARBA00023015"/>
    </source>
</evidence>
<evidence type="ECO:0000313" key="5">
    <source>
        <dbReference type="EMBL" id="MBB6102170.1"/>
    </source>
</evidence>
<dbReference type="EMBL" id="JACHBW010000005">
    <property type="protein sequence ID" value="MBB6102170.1"/>
    <property type="molecule type" value="Genomic_DNA"/>
</dbReference>
<dbReference type="Pfam" id="PF00392">
    <property type="entry name" value="GntR"/>
    <property type="match status" value="1"/>
</dbReference>
<dbReference type="InterPro" id="IPR008920">
    <property type="entry name" value="TF_FadR/GntR_C"/>
</dbReference>
<comment type="caution">
    <text evidence="5">The sequence shown here is derived from an EMBL/GenBank/DDBJ whole genome shotgun (WGS) entry which is preliminary data.</text>
</comment>
<dbReference type="InterPro" id="IPR036390">
    <property type="entry name" value="WH_DNA-bd_sf"/>
</dbReference>
<dbReference type="RefSeq" id="WP_183724014.1">
    <property type="nucleotide sequence ID" value="NZ_JACHBW010000005.1"/>
</dbReference>
<keyword evidence="1" id="KW-0805">Transcription regulation</keyword>
<dbReference type="InterPro" id="IPR036388">
    <property type="entry name" value="WH-like_DNA-bd_sf"/>
</dbReference>
<dbReference type="GO" id="GO:0003700">
    <property type="term" value="F:DNA-binding transcription factor activity"/>
    <property type="evidence" value="ECO:0007669"/>
    <property type="project" value="InterPro"/>
</dbReference>
<dbReference type="SUPFAM" id="SSF46785">
    <property type="entry name" value="Winged helix' DNA-binding domain"/>
    <property type="match status" value="1"/>
</dbReference>
<dbReference type="PANTHER" id="PTHR43537:SF51">
    <property type="entry name" value="HTH-TYPE TRANSCRIPTIONAL REGULATOR LGOR-RELATED"/>
    <property type="match status" value="1"/>
</dbReference>
<keyword evidence="3" id="KW-0804">Transcription</keyword>
<proteinExistence type="predicted"/>
<sequence length="235" mass="25473">MNETTQQTIVQALRTRILSGELAPGQRLVEAQLAERLGISRTPLRYALSVLATEGLVERSGARGYIVRRFSVTDVLNGIDVRGVLEGLAARSVAERGVNPTLARALQECLREGDAIFQPGAYALNEDAETRYADMNGRFHALIVEAAQNHAVSAALGLNDKIPFVSPATVVFDDAAREQQVMMLAYAHRQHHAIVGALLKGEGARVEALMKEHTHISKESLNLSVDHLHLIVGAA</sequence>
<organism evidence="5 6">
    <name type="scientific">Paraburkholderia bannensis</name>
    <dbReference type="NCBI Taxonomy" id="765414"/>
    <lineage>
        <taxon>Bacteria</taxon>
        <taxon>Pseudomonadati</taxon>
        <taxon>Pseudomonadota</taxon>
        <taxon>Betaproteobacteria</taxon>
        <taxon>Burkholderiales</taxon>
        <taxon>Burkholderiaceae</taxon>
        <taxon>Paraburkholderia</taxon>
    </lineage>
</organism>
<reference evidence="5 6" key="1">
    <citation type="submission" date="2020-08" db="EMBL/GenBank/DDBJ databases">
        <title>Above-ground endophytic microbial communities from plants in different locations in the United States.</title>
        <authorList>
            <person name="Frank C."/>
        </authorList>
    </citation>
    <scope>NUCLEOTIDE SEQUENCE [LARGE SCALE GENOMIC DNA]</scope>
    <source>
        <strain evidence="5 6">WP4_2_2</strain>
    </source>
</reference>
<dbReference type="CDD" id="cd07377">
    <property type="entry name" value="WHTH_GntR"/>
    <property type="match status" value="1"/>
</dbReference>
<dbReference type="PANTHER" id="PTHR43537">
    <property type="entry name" value="TRANSCRIPTIONAL REGULATOR, GNTR FAMILY"/>
    <property type="match status" value="1"/>
</dbReference>
<dbReference type="Proteomes" id="UP000571554">
    <property type="component" value="Unassembled WGS sequence"/>
</dbReference>
<evidence type="ECO:0000259" key="4">
    <source>
        <dbReference type="PROSITE" id="PS50949"/>
    </source>
</evidence>
<gene>
    <name evidence="5" type="ORF">F4827_002019</name>
</gene>
<dbReference type="Pfam" id="PF07729">
    <property type="entry name" value="FCD"/>
    <property type="match status" value="1"/>
</dbReference>
<dbReference type="PRINTS" id="PR00035">
    <property type="entry name" value="HTHGNTR"/>
</dbReference>
<feature type="domain" description="HTH gntR-type" evidence="4">
    <location>
        <begin position="3"/>
        <end position="70"/>
    </location>
</feature>
<dbReference type="SUPFAM" id="SSF48008">
    <property type="entry name" value="GntR ligand-binding domain-like"/>
    <property type="match status" value="1"/>
</dbReference>
<dbReference type="SMART" id="SM00345">
    <property type="entry name" value="HTH_GNTR"/>
    <property type="match status" value="1"/>
</dbReference>
<protein>
    <submittedName>
        <fullName evidence="5">GntR family transcriptional regulator of vanillate catabolism</fullName>
    </submittedName>
</protein>